<sequence length="124" mass="14165">MNGAYLYSLPREMMRSIAGFPIKDRSFYLARAALDLPTSLCKRLFPTIDEWRERLAAKEISPGDPIKPTDSALMMEPHPCHPIWQHPIFSDPAYLSFKRDLLQIEAQEHDPAPHTPPTMCAYAL</sequence>
<accession>A0A168SX17</accession>
<dbReference type="Gene3D" id="1.10.443.20">
    <property type="entry name" value="Centromere DNA-binding protein complex CBF3 subunit, domain 2"/>
    <property type="match status" value="2"/>
</dbReference>
<dbReference type="InterPro" id="IPR038279">
    <property type="entry name" value="Ndc10_dom2_sf"/>
</dbReference>
<name>A0A168SX17_ABSGL</name>
<protein>
    <submittedName>
        <fullName evidence="1">Uncharacterized protein</fullName>
    </submittedName>
</protein>
<reference evidence="1" key="1">
    <citation type="submission" date="2016-04" db="EMBL/GenBank/DDBJ databases">
        <authorList>
            <person name="Evans L.H."/>
            <person name="Alamgir A."/>
            <person name="Owens N."/>
            <person name="Weber N.D."/>
            <person name="Virtaneva K."/>
            <person name="Barbian K."/>
            <person name="Babar A."/>
            <person name="Rosenke K."/>
        </authorList>
    </citation>
    <scope>NUCLEOTIDE SEQUENCE [LARGE SCALE GENOMIC DNA]</scope>
    <source>
        <strain evidence="1">CBS 101.48</strain>
    </source>
</reference>
<gene>
    <name evidence="1" type="primary">ABSGL_14763.1 scaffold 14966</name>
</gene>
<dbReference type="GO" id="GO:0003677">
    <property type="term" value="F:DNA binding"/>
    <property type="evidence" value="ECO:0007669"/>
    <property type="project" value="InterPro"/>
</dbReference>
<dbReference type="OrthoDB" id="120763at2759"/>
<dbReference type="Proteomes" id="UP000078561">
    <property type="component" value="Unassembled WGS sequence"/>
</dbReference>
<keyword evidence="2" id="KW-1185">Reference proteome</keyword>
<dbReference type="InParanoid" id="A0A168SX17"/>
<proteinExistence type="predicted"/>
<evidence type="ECO:0000313" key="2">
    <source>
        <dbReference type="Proteomes" id="UP000078561"/>
    </source>
</evidence>
<organism evidence="1">
    <name type="scientific">Absidia glauca</name>
    <name type="common">Pin mould</name>
    <dbReference type="NCBI Taxonomy" id="4829"/>
    <lineage>
        <taxon>Eukaryota</taxon>
        <taxon>Fungi</taxon>
        <taxon>Fungi incertae sedis</taxon>
        <taxon>Mucoromycota</taxon>
        <taxon>Mucoromycotina</taxon>
        <taxon>Mucoromycetes</taxon>
        <taxon>Mucorales</taxon>
        <taxon>Cunninghamellaceae</taxon>
        <taxon>Absidia</taxon>
    </lineage>
</organism>
<dbReference type="AlphaFoldDB" id="A0A168SX17"/>
<dbReference type="EMBL" id="LT554985">
    <property type="protein sequence ID" value="SAM09089.1"/>
    <property type="molecule type" value="Genomic_DNA"/>
</dbReference>
<evidence type="ECO:0000313" key="1">
    <source>
        <dbReference type="EMBL" id="SAM09089.1"/>
    </source>
</evidence>